<proteinExistence type="inferred from homology"/>
<evidence type="ECO:0000256" key="7">
    <source>
        <dbReference type="SAM" id="Phobius"/>
    </source>
</evidence>
<name>A0A9P1CC11_9DINO</name>
<protein>
    <submittedName>
        <fullName evidence="12">CSC1-like protein At3g21620</fullName>
    </submittedName>
</protein>
<feature type="transmembrane region" description="Helical" evidence="7">
    <location>
        <begin position="462"/>
        <end position="482"/>
    </location>
</feature>
<evidence type="ECO:0000256" key="3">
    <source>
        <dbReference type="ARBA" id="ARBA00022448"/>
    </source>
</evidence>
<feature type="transmembrane region" description="Helical" evidence="7">
    <location>
        <begin position="590"/>
        <end position="615"/>
    </location>
</feature>
<feature type="transmembrane region" description="Helical" evidence="7">
    <location>
        <begin position="38"/>
        <end position="61"/>
    </location>
</feature>
<feature type="transmembrane region" description="Helical" evidence="7">
    <location>
        <begin position="648"/>
        <end position="669"/>
    </location>
</feature>
<evidence type="ECO:0000256" key="4">
    <source>
        <dbReference type="ARBA" id="ARBA00022692"/>
    </source>
</evidence>
<dbReference type="PANTHER" id="PTHR13018">
    <property type="entry name" value="PROBABLE MEMBRANE PROTEIN DUF221-RELATED"/>
    <property type="match status" value="1"/>
</dbReference>
<comment type="caution">
    <text evidence="10">The sequence shown here is derived from an EMBL/GenBank/DDBJ whole genome shotgun (WGS) entry which is preliminary data.</text>
</comment>
<evidence type="ECO:0000313" key="11">
    <source>
        <dbReference type="EMBL" id="CAL1142220.1"/>
    </source>
</evidence>
<dbReference type="PANTHER" id="PTHR13018:SF5">
    <property type="entry name" value="RE44586P"/>
    <property type="match status" value="1"/>
</dbReference>
<evidence type="ECO:0000256" key="1">
    <source>
        <dbReference type="ARBA" id="ARBA00004141"/>
    </source>
</evidence>
<dbReference type="EMBL" id="CAMXCT020001307">
    <property type="protein sequence ID" value="CAL1142220.1"/>
    <property type="molecule type" value="Genomic_DNA"/>
</dbReference>
<keyword evidence="3" id="KW-0813">Transport</keyword>
<evidence type="ECO:0000256" key="2">
    <source>
        <dbReference type="ARBA" id="ARBA00007779"/>
    </source>
</evidence>
<evidence type="ECO:0000313" key="13">
    <source>
        <dbReference type="Proteomes" id="UP001152797"/>
    </source>
</evidence>
<evidence type="ECO:0000259" key="8">
    <source>
        <dbReference type="Pfam" id="PF02714"/>
    </source>
</evidence>
<evidence type="ECO:0000259" key="9">
    <source>
        <dbReference type="Pfam" id="PF13967"/>
    </source>
</evidence>
<dbReference type="AlphaFoldDB" id="A0A9P1CC11"/>
<dbReference type="EMBL" id="CAMXCT030001307">
    <property type="protein sequence ID" value="CAL4776157.1"/>
    <property type="molecule type" value="Genomic_DNA"/>
</dbReference>
<dbReference type="InterPro" id="IPR045122">
    <property type="entry name" value="Csc1-like"/>
</dbReference>
<feature type="domain" description="CSC1/OSCA1-like N-terminal transmembrane" evidence="9">
    <location>
        <begin position="44"/>
        <end position="180"/>
    </location>
</feature>
<gene>
    <name evidence="10" type="ORF">C1SCF055_LOCUS15965</name>
</gene>
<evidence type="ECO:0000256" key="5">
    <source>
        <dbReference type="ARBA" id="ARBA00022989"/>
    </source>
</evidence>
<feature type="transmembrane region" description="Helical" evidence="7">
    <location>
        <begin position="544"/>
        <end position="570"/>
    </location>
</feature>
<comment type="similarity">
    <text evidence="2">Belongs to the CSC1 (TC 1.A.17) family.</text>
</comment>
<comment type="subcellular location">
    <subcellularLocation>
        <location evidence="1">Membrane</location>
        <topology evidence="1">Multi-pass membrane protein</topology>
    </subcellularLocation>
</comment>
<keyword evidence="4 7" id="KW-0812">Transmembrane</keyword>
<dbReference type="Proteomes" id="UP001152797">
    <property type="component" value="Unassembled WGS sequence"/>
</dbReference>
<dbReference type="Pfam" id="PF13967">
    <property type="entry name" value="RSN1_TM"/>
    <property type="match status" value="1"/>
</dbReference>
<dbReference type="InterPro" id="IPR003864">
    <property type="entry name" value="CSC1/OSCA1-like_7TM"/>
</dbReference>
<sequence length="789" mass="87553">MASVPLSHELHPIFLLDSFDMETTTPCPNRYKINTFSATFFSIFVNTLTLASSLLLLAAALRTRRGRRLLAPRLKEGEILDFPFGWMKSALSKQHVLLDEVGLDAMVVIRYLDVGFKFCLVGSLLSIVLVPMYASADNNENLGKFTRFSLSNIDKEKGHWRFGIVVACSYLLNAAFVHFMVGEWQNFMNFRRKQFKNAVRGSLGPGAAQAIRSILVENMPKEMRSAQQLFEYFEKQFGEGSVHSAVLQSDTRALHEIDAFCKCCCCPNWASSDRRTQMRQAVRADVATGIELSSISTIRRPRRTTCAVDESSLLAGINVPKTAREFSQKVKGYTASLANTVSKALPASELVKPSSCSTGFVTFQMVQTRVMAEQVLLSHSSGWLIRPAPESRDLVWSNASTPWKLLYPRNIVAQCICIVGVLFWSVPVTSIQLWSNLESMQRFLPRLFEFSKTSCKLCSTFLVKYVPVVALILLLALLPLVFEGMARRYERHKVKSDIQRIVLYRYMGYLLATLYVAVVSGSVSGTLETILRTPPQALVEVREAVPSVAVYFITFVLARVGITIPILLFYPGLFPGSSCYFATEASDAALILVLGVTYSAIAPLILPACAAYFALASVVYRRSWQNLEAKCSIAICPDESPSQSKYDLFNWSVWGMFFSNITLMALAVGHASYNTYSFYATAVLPLTTLVFKAFCERHYARPSLFVALEDAVEADRVAEEEADVTLAPCLRWSPLVTVGRLLHRGHCGMIEDYNYYVDPVLTNYSPGAAASAASGASAASPSCSSDPRR</sequence>
<feature type="transmembrane region" description="Helical" evidence="7">
    <location>
        <begin position="411"/>
        <end position="434"/>
    </location>
</feature>
<accession>A0A9P1CC11</accession>
<dbReference type="GO" id="GO:0005886">
    <property type="term" value="C:plasma membrane"/>
    <property type="evidence" value="ECO:0007669"/>
    <property type="project" value="TreeGrafter"/>
</dbReference>
<reference evidence="11" key="2">
    <citation type="submission" date="2024-04" db="EMBL/GenBank/DDBJ databases">
        <authorList>
            <person name="Chen Y."/>
            <person name="Shah S."/>
            <person name="Dougan E. K."/>
            <person name="Thang M."/>
            <person name="Chan C."/>
        </authorList>
    </citation>
    <scope>NUCLEOTIDE SEQUENCE [LARGE SCALE GENOMIC DNA]</scope>
</reference>
<reference evidence="10" key="1">
    <citation type="submission" date="2022-10" db="EMBL/GenBank/DDBJ databases">
        <authorList>
            <person name="Chen Y."/>
            <person name="Dougan E. K."/>
            <person name="Chan C."/>
            <person name="Rhodes N."/>
            <person name="Thang M."/>
        </authorList>
    </citation>
    <scope>NUCLEOTIDE SEQUENCE</scope>
</reference>
<evidence type="ECO:0000256" key="6">
    <source>
        <dbReference type="ARBA" id="ARBA00023136"/>
    </source>
</evidence>
<keyword evidence="6 7" id="KW-0472">Membrane</keyword>
<keyword evidence="13" id="KW-1185">Reference proteome</keyword>
<dbReference type="GO" id="GO:0005227">
    <property type="term" value="F:calcium-activated cation channel activity"/>
    <property type="evidence" value="ECO:0007669"/>
    <property type="project" value="InterPro"/>
</dbReference>
<evidence type="ECO:0000313" key="10">
    <source>
        <dbReference type="EMBL" id="CAI3988845.1"/>
    </source>
</evidence>
<dbReference type="OrthoDB" id="1689567at2759"/>
<evidence type="ECO:0000313" key="12">
    <source>
        <dbReference type="EMBL" id="CAL4776157.1"/>
    </source>
</evidence>
<feature type="domain" description="CSC1/OSCA1-like 7TM region" evidence="8">
    <location>
        <begin position="409"/>
        <end position="565"/>
    </location>
</feature>
<dbReference type="Pfam" id="PF02714">
    <property type="entry name" value="RSN1_7TM"/>
    <property type="match status" value="1"/>
</dbReference>
<dbReference type="InterPro" id="IPR032880">
    <property type="entry name" value="CSC1/OSCA1-like_N"/>
</dbReference>
<dbReference type="EMBL" id="CAMXCT010001307">
    <property type="protein sequence ID" value="CAI3988845.1"/>
    <property type="molecule type" value="Genomic_DNA"/>
</dbReference>
<keyword evidence="5 7" id="KW-1133">Transmembrane helix</keyword>
<organism evidence="10">
    <name type="scientific">Cladocopium goreaui</name>
    <dbReference type="NCBI Taxonomy" id="2562237"/>
    <lineage>
        <taxon>Eukaryota</taxon>
        <taxon>Sar</taxon>
        <taxon>Alveolata</taxon>
        <taxon>Dinophyceae</taxon>
        <taxon>Suessiales</taxon>
        <taxon>Symbiodiniaceae</taxon>
        <taxon>Cladocopium</taxon>
    </lineage>
</organism>
<feature type="transmembrane region" description="Helical" evidence="7">
    <location>
        <begin position="114"/>
        <end position="134"/>
    </location>
</feature>
<feature type="transmembrane region" description="Helical" evidence="7">
    <location>
        <begin position="160"/>
        <end position="181"/>
    </location>
</feature>
<feature type="transmembrane region" description="Helical" evidence="7">
    <location>
        <begin position="503"/>
        <end position="524"/>
    </location>
</feature>